<dbReference type="Proteomes" id="UP000008063">
    <property type="component" value="Unassembled WGS sequence"/>
</dbReference>
<dbReference type="AlphaFoldDB" id="F8QDI3"/>
<dbReference type="InParanoid" id="F8QDI3"/>
<dbReference type="EMBL" id="GL945491">
    <property type="protein sequence ID" value="EGN93654.1"/>
    <property type="molecule type" value="Genomic_DNA"/>
</dbReference>
<dbReference type="HOGENOM" id="CLU_170536_0_0_1"/>
<proteinExistence type="predicted"/>
<evidence type="ECO:0000313" key="2">
    <source>
        <dbReference type="Proteomes" id="UP000008063"/>
    </source>
</evidence>
<name>F8QDI3_SERL3</name>
<reference evidence="2" key="1">
    <citation type="journal article" date="2011" name="Science">
        <title>The plant cell wall-decomposing machinery underlies the functional diversity of forest fungi.</title>
        <authorList>
            <person name="Eastwood D.C."/>
            <person name="Floudas D."/>
            <person name="Binder M."/>
            <person name="Majcherczyk A."/>
            <person name="Schneider P."/>
            <person name="Aerts A."/>
            <person name="Asiegbu F.O."/>
            <person name="Baker S.E."/>
            <person name="Barry K."/>
            <person name="Bendiksby M."/>
            <person name="Blumentritt M."/>
            <person name="Coutinho P.M."/>
            <person name="Cullen D."/>
            <person name="de Vries R.P."/>
            <person name="Gathman A."/>
            <person name="Goodell B."/>
            <person name="Henrissat B."/>
            <person name="Ihrmark K."/>
            <person name="Kauserud H."/>
            <person name="Kohler A."/>
            <person name="LaButti K."/>
            <person name="Lapidus A."/>
            <person name="Lavin J.L."/>
            <person name="Lee Y.-H."/>
            <person name="Lindquist E."/>
            <person name="Lilly W."/>
            <person name="Lucas S."/>
            <person name="Morin E."/>
            <person name="Murat C."/>
            <person name="Oguiza J.A."/>
            <person name="Park J."/>
            <person name="Pisabarro A.G."/>
            <person name="Riley R."/>
            <person name="Rosling A."/>
            <person name="Salamov A."/>
            <person name="Schmidt O."/>
            <person name="Schmutz J."/>
            <person name="Skrede I."/>
            <person name="Stenlid J."/>
            <person name="Wiebenga A."/>
            <person name="Xie X."/>
            <person name="Kuees U."/>
            <person name="Hibbett D.S."/>
            <person name="Hoffmeister D."/>
            <person name="Hoegberg N."/>
            <person name="Martin F."/>
            <person name="Grigoriev I.V."/>
            <person name="Watkinson S.C."/>
        </authorList>
    </citation>
    <scope>NUCLEOTIDE SEQUENCE [LARGE SCALE GENOMIC DNA]</scope>
    <source>
        <strain evidence="2">strain S7.3</strain>
    </source>
</reference>
<organism evidence="2">
    <name type="scientific">Serpula lacrymans var. lacrymans (strain S7.3)</name>
    <name type="common">Dry rot fungus</name>
    <dbReference type="NCBI Taxonomy" id="936435"/>
    <lineage>
        <taxon>Eukaryota</taxon>
        <taxon>Fungi</taxon>
        <taxon>Dikarya</taxon>
        <taxon>Basidiomycota</taxon>
        <taxon>Agaricomycotina</taxon>
        <taxon>Agaricomycetes</taxon>
        <taxon>Agaricomycetidae</taxon>
        <taxon>Boletales</taxon>
        <taxon>Coniophorineae</taxon>
        <taxon>Serpulaceae</taxon>
        <taxon>Serpula</taxon>
    </lineage>
</organism>
<accession>F8QDI3</accession>
<sequence>MNQASAGRMKIIFPELSSSLRDAAGRRSSSILPRGLSSASYDQVIKPPPISSLIPQRISLSTGNIIDDLKVQPTSRYNIYTTH</sequence>
<keyword evidence="2" id="KW-1185">Reference proteome</keyword>
<gene>
    <name evidence="1" type="ORF">SERLA73DRAFT_78522</name>
</gene>
<evidence type="ECO:0000313" key="1">
    <source>
        <dbReference type="EMBL" id="EGN93654.1"/>
    </source>
</evidence>
<protein>
    <submittedName>
        <fullName evidence="1">Uncharacterized protein</fullName>
    </submittedName>
</protein>